<comment type="caution">
    <text evidence="1">The sequence shown here is derived from an EMBL/GenBank/DDBJ whole genome shotgun (WGS) entry which is preliminary data.</text>
</comment>
<gene>
    <name evidence="1" type="ORF">F4V91_16390</name>
</gene>
<protein>
    <submittedName>
        <fullName evidence="1">Uncharacterized protein</fullName>
    </submittedName>
</protein>
<dbReference type="EMBL" id="VZUL01000002">
    <property type="protein sequence ID" value="KAB1087869.1"/>
    <property type="molecule type" value="Genomic_DNA"/>
</dbReference>
<evidence type="ECO:0000313" key="2">
    <source>
        <dbReference type="Proteomes" id="UP000386575"/>
    </source>
</evidence>
<dbReference type="Proteomes" id="UP000386575">
    <property type="component" value="Unassembled WGS sequence"/>
</dbReference>
<name>A0A6A1TTP7_NEOGA</name>
<organism evidence="1 2">
    <name type="scientific">Neorhizobium galegae</name>
    <name type="common">Rhizobium galegae</name>
    <dbReference type="NCBI Taxonomy" id="399"/>
    <lineage>
        <taxon>Bacteria</taxon>
        <taxon>Pseudomonadati</taxon>
        <taxon>Pseudomonadota</taxon>
        <taxon>Alphaproteobacteria</taxon>
        <taxon>Hyphomicrobiales</taxon>
        <taxon>Rhizobiaceae</taxon>
        <taxon>Rhizobium/Agrobacterium group</taxon>
        <taxon>Neorhizobium</taxon>
    </lineage>
</organism>
<reference evidence="1 2" key="1">
    <citation type="submission" date="2019-09" db="EMBL/GenBank/DDBJ databases">
        <title>Genome sequencing of Ng87 strain.</title>
        <authorList>
            <person name="Karasev E.S."/>
            <person name="Andronov E."/>
        </authorList>
    </citation>
    <scope>NUCLEOTIDE SEQUENCE [LARGE SCALE GENOMIC DNA]</scope>
    <source>
        <strain evidence="1 2">Ng87</strain>
    </source>
</reference>
<proteinExistence type="predicted"/>
<accession>A0A6A1TTP7</accession>
<dbReference type="AlphaFoldDB" id="A0A6A1TTP7"/>
<evidence type="ECO:0000313" key="1">
    <source>
        <dbReference type="EMBL" id="KAB1087869.1"/>
    </source>
</evidence>
<sequence>MTARERPPNQQSRLSAAVRNAAECLSQAGLCLACGCDFTVAGSQKQSNQKGRSAIRGNRWMFTILGAYKRRWAPCVQAHGPDQGLIASLTICLYWRIQPAGRIFVTTPRVYFLDVDSLFTCIVLQLVSKISTVKLR</sequence>